<dbReference type="Proteomes" id="UP000053051">
    <property type="component" value="Unassembled WGS sequence"/>
</dbReference>
<reference evidence="1 2" key="1">
    <citation type="submission" date="2012-05" db="EMBL/GenBank/DDBJ databases">
        <authorList>
            <person name="Hilton J."/>
        </authorList>
    </citation>
    <scope>NUCLEOTIDE SEQUENCE [LARGE SCALE GENOMIC DNA]</scope>
    <source>
        <strain evidence="1 2">HH01</strain>
    </source>
</reference>
<evidence type="ECO:0000313" key="1">
    <source>
        <dbReference type="EMBL" id="CCH67965.1"/>
    </source>
</evidence>
<keyword evidence="2" id="KW-1185">Reference proteome</keyword>
<dbReference type="InterPro" id="IPR029063">
    <property type="entry name" value="SAM-dependent_MTases_sf"/>
</dbReference>
<sequence length="44" mass="5265">MTERINSLFCYADGKFYDRKFILKHIPQYLYYYEPFAGGASIFS</sequence>
<dbReference type="Gene3D" id="3.40.50.150">
    <property type="entry name" value="Vaccinia Virus protein VP39"/>
    <property type="match status" value="1"/>
</dbReference>
<reference evidence="2" key="2">
    <citation type="submission" date="2016-01" db="EMBL/GenBank/DDBJ databases">
        <title>Diatom-associated endosymboitic cyanobacterium lacks core nitrogen metabolism enzymes.</title>
        <authorList>
            <person name="Hilton J.A."/>
            <person name="Foster R.A."/>
            <person name="Tripp H.J."/>
            <person name="Carter B.J."/>
            <person name="Zehr J.P."/>
            <person name="Villareal T.A."/>
        </authorList>
    </citation>
    <scope>NUCLEOTIDE SEQUENCE [LARGE SCALE GENOMIC DNA]</scope>
    <source>
        <strain evidence="2">HH01</strain>
    </source>
</reference>
<evidence type="ECO:0000313" key="2">
    <source>
        <dbReference type="Proteomes" id="UP000053051"/>
    </source>
</evidence>
<organism evidence="1 2">
    <name type="scientific">Richelia intracellularis HH01</name>
    <dbReference type="NCBI Taxonomy" id="1165094"/>
    <lineage>
        <taxon>Bacteria</taxon>
        <taxon>Bacillati</taxon>
        <taxon>Cyanobacteriota</taxon>
        <taxon>Cyanophyceae</taxon>
        <taxon>Nostocales</taxon>
        <taxon>Nostocaceae</taxon>
        <taxon>Richelia</taxon>
    </lineage>
</organism>
<evidence type="ECO:0008006" key="3">
    <source>
        <dbReference type="Google" id="ProtNLM"/>
    </source>
</evidence>
<dbReference type="EMBL" id="CAIY01000071">
    <property type="protein sequence ID" value="CCH67965.1"/>
    <property type="molecule type" value="Genomic_DNA"/>
</dbReference>
<accession>M1X351</accession>
<dbReference type="SUPFAM" id="SSF53335">
    <property type="entry name" value="S-adenosyl-L-methionine-dependent methyltransferases"/>
    <property type="match status" value="1"/>
</dbReference>
<comment type="caution">
    <text evidence="1">The sequence shown here is derived from an EMBL/GenBank/DDBJ whole genome shotgun (WGS) entry which is preliminary data.</text>
</comment>
<gene>
    <name evidence="1" type="ORF">RINTHH_18100</name>
</gene>
<dbReference type="AlphaFoldDB" id="M1X351"/>
<proteinExistence type="predicted"/>
<protein>
    <recommendedName>
        <fullName evidence="3">DNA adenine methylase</fullName>
    </recommendedName>
</protein>
<name>M1X351_9NOST</name>